<evidence type="ECO:0000259" key="1">
    <source>
        <dbReference type="Pfam" id="PF20167"/>
    </source>
</evidence>
<organism evidence="2 3">
    <name type="scientific">Malus domestica</name>
    <name type="common">Apple</name>
    <name type="synonym">Pyrus malus</name>
    <dbReference type="NCBI Taxonomy" id="3750"/>
    <lineage>
        <taxon>Eukaryota</taxon>
        <taxon>Viridiplantae</taxon>
        <taxon>Streptophyta</taxon>
        <taxon>Embryophyta</taxon>
        <taxon>Tracheophyta</taxon>
        <taxon>Spermatophyta</taxon>
        <taxon>Magnoliopsida</taxon>
        <taxon>eudicotyledons</taxon>
        <taxon>Gunneridae</taxon>
        <taxon>Pentapetalae</taxon>
        <taxon>rosids</taxon>
        <taxon>fabids</taxon>
        <taxon>Rosales</taxon>
        <taxon>Rosaceae</taxon>
        <taxon>Amygdaloideae</taxon>
        <taxon>Maleae</taxon>
        <taxon>Malus</taxon>
    </lineage>
</organism>
<feature type="domain" description="Putative plant transposon protein" evidence="1">
    <location>
        <begin position="21"/>
        <end position="160"/>
    </location>
</feature>
<reference evidence="2 3" key="1">
    <citation type="submission" date="2018-10" db="EMBL/GenBank/DDBJ databases">
        <title>A high-quality apple genome assembly.</title>
        <authorList>
            <person name="Hu J."/>
        </authorList>
    </citation>
    <scope>NUCLEOTIDE SEQUENCE [LARGE SCALE GENOMIC DNA]</scope>
    <source>
        <strain evidence="3">cv. HFTH1</strain>
        <tissue evidence="2">Young leaf</tissue>
    </source>
</reference>
<comment type="caution">
    <text evidence="2">The sequence shown here is derived from an EMBL/GenBank/DDBJ whole genome shotgun (WGS) entry which is preliminary data.</text>
</comment>
<dbReference type="Proteomes" id="UP000290289">
    <property type="component" value="Chromosome 4"/>
</dbReference>
<evidence type="ECO:0000313" key="3">
    <source>
        <dbReference type="Proteomes" id="UP000290289"/>
    </source>
</evidence>
<accession>A0A498K642</accession>
<name>A0A498K642_MALDO</name>
<dbReference type="AlphaFoldDB" id="A0A498K642"/>
<dbReference type="Pfam" id="PF20167">
    <property type="entry name" value="Transposase_32"/>
    <property type="match status" value="1"/>
</dbReference>
<dbReference type="EMBL" id="RDQH01000330">
    <property type="protein sequence ID" value="RXI01734.1"/>
    <property type="molecule type" value="Genomic_DNA"/>
</dbReference>
<protein>
    <recommendedName>
        <fullName evidence="1">Putative plant transposon protein domain-containing protein</fullName>
    </recommendedName>
</protein>
<dbReference type="InterPro" id="IPR046796">
    <property type="entry name" value="Transposase_32_dom"/>
</dbReference>
<keyword evidence="3" id="KW-1185">Reference proteome</keyword>
<sequence>MESDLLLRFSLGPTAEQLVKEYRLEEVNSPPDMFNRSVVKEFYSNIPKEFPKSCQVVYVRGKFVTFTPNIISKVLNLPYTSDEDFGMFVQSVKSFNQHVLKSSCPLIHGCLWDFIKFNVLGTSNPVHTNDESKIILAMQKALPVPFAQIIFRSILSKRKSYRSQGMLDSPVSLIESAPRMA</sequence>
<gene>
    <name evidence="2" type="ORF">DVH24_015083</name>
</gene>
<proteinExistence type="predicted"/>
<evidence type="ECO:0000313" key="2">
    <source>
        <dbReference type="EMBL" id="RXI01734.1"/>
    </source>
</evidence>